<reference evidence="2 3" key="2">
    <citation type="journal article" date="2012" name="Proc. Natl. Acad. Sci. U.S.A.">
        <title>Antigenic diversity is generated by distinct evolutionary mechanisms in African trypanosome species.</title>
        <authorList>
            <person name="Jackson A.P."/>
            <person name="Berry A."/>
            <person name="Aslett M."/>
            <person name="Allison H.C."/>
            <person name="Burton P."/>
            <person name="Vavrova-Anderson J."/>
            <person name="Brown R."/>
            <person name="Browne H."/>
            <person name="Corton N."/>
            <person name="Hauser H."/>
            <person name="Gamble J."/>
            <person name="Gilderthorp R."/>
            <person name="Marcello L."/>
            <person name="McQuillan J."/>
            <person name="Otto T.D."/>
            <person name="Quail M.A."/>
            <person name="Sanders M.J."/>
            <person name="van Tonder A."/>
            <person name="Ginger M.L."/>
            <person name="Field M.C."/>
            <person name="Barry J.D."/>
            <person name="Hertz-Fowler C."/>
            <person name="Berriman M."/>
        </authorList>
    </citation>
    <scope>NUCLEOTIDE SEQUENCE [LARGE SCALE GENOMIC DNA]</scope>
    <source>
        <strain evidence="2 3">IL3000</strain>
    </source>
</reference>
<keyword evidence="1" id="KW-1133">Transmembrane helix</keyword>
<evidence type="ECO:0000313" key="2">
    <source>
        <dbReference type="EMBL" id="CCD14782.1"/>
    </source>
</evidence>
<comment type="caution">
    <text evidence="2">The sequence shown here is derived from an EMBL/GenBank/DDBJ whole genome shotgun (WGS) entry which is preliminary data.</text>
</comment>
<name>F9WBZ5_TRYCI</name>
<proteinExistence type="predicted"/>
<organism evidence="2 3">
    <name type="scientific">Trypanosoma congolense (strain IL3000)</name>
    <dbReference type="NCBI Taxonomy" id="1068625"/>
    <lineage>
        <taxon>Eukaryota</taxon>
        <taxon>Discoba</taxon>
        <taxon>Euglenozoa</taxon>
        <taxon>Kinetoplastea</taxon>
        <taxon>Metakinetoplastina</taxon>
        <taxon>Trypanosomatida</taxon>
        <taxon>Trypanosomatidae</taxon>
        <taxon>Trypanosoma</taxon>
        <taxon>Nannomonas</taxon>
    </lineage>
</organism>
<keyword evidence="3" id="KW-1185">Reference proteome</keyword>
<reference evidence="3" key="1">
    <citation type="submission" date="2011-07" db="EMBL/GenBank/DDBJ databases">
        <title>Divergent evolution of antigenic variation in African trypanosomes.</title>
        <authorList>
            <person name="Jackson A.P."/>
            <person name="Berry A."/>
            <person name="Allison H.C."/>
            <person name="Burton P."/>
            <person name="Anderson J."/>
            <person name="Aslett M."/>
            <person name="Brown R."/>
            <person name="Corton N."/>
            <person name="Harris D."/>
            <person name="Hauser H."/>
            <person name="Gamble J."/>
            <person name="Gilderthorp R."/>
            <person name="McQuillan J."/>
            <person name="Quail M.A."/>
            <person name="Sanders M."/>
            <person name="Van Tonder A."/>
            <person name="Ginger M.L."/>
            <person name="Donelson J.E."/>
            <person name="Field M.C."/>
            <person name="Barry J.D."/>
            <person name="Berriman M."/>
            <person name="Hertz-Fowler C."/>
        </authorList>
    </citation>
    <scope>NUCLEOTIDE SEQUENCE [LARGE SCALE GENOMIC DNA]</scope>
    <source>
        <strain evidence="3">IL3000</strain>
    </source>
</reference>
<gene>
    <name evidence="2" type="ORF">TCIL3000_0_53690</name>
</gene>
<dbReference type="EMBL" id="CAEQ01001645">
    <property type="protein sequence ID" value="CCD14782.1"/>
    <property type="molecule type" value="Genomic_DNA"/>
</dbReference>
<dbReference type="Proteomes" id="UP000000702">
    <property type="component" value="Unassembled WGS sequence"/>
</dbReference>
<feature type="transmembrane region" description="Helical" evidence="1">
    <location>
        <begin position="20"/>
        <end position="43"/>
    </location>
</feature>
<dbReference type="AlphaFoldDB" id="F9WBZ5"/>
<keyword evidence="1" id="KW-0812">Transmembrane</keyword>
<sequence length="59" mass="6966">MFSFHPCLFFTFCSRRPSCVLFCLWPRAVFISFHSLFFSFLSFGSDIKPLSYTSHRSTQ</sequence>
<accession>F9WBZ5</accession>
<keyword evidence="1" id="KW-0472">Membrane</keyword>
<evidence type="ECO:0000256" key="1">
    <source>
        <dbReference type="SAM" id="Phobius"/>
    </source>
</evidence>
<protein>
    <submittedName>
        <fullName evidence="2">WGS project CAEQ00000000 data, annotated contig 2163</fullName>
    </submittedName>
</protein>
<evidence type="ECO:0000313" key="3">
    <source>
        <dbReference type="Proteomes" id="UP000000702"/>
    </source>
</evidence>